<evidence type="ECO:0000313" key="1">
    <source>
        <dbReference type="EMBL" id="AXJ00139.1"/>
    </source>
</evidence>
<keyword evidence="2" id="KW-1185">Reference proteome</keyword>
<dbReference type="RefSeq" id="WP_114983436.1">
    <property type="nucleotide sequence ID" value="NZ_CP027806.1"/>
</dbReference>
<evidence type="ECO:0000313" key="2">
    <source>
        <dbReference type="Proteomes" id="UP000254808"/>
    </source>
</evidence>
<name>A0A345UI37_9BACT</name>
<accession>A0A345UI37</accession>
<dbReference type="KEGG" id="cprv:CYPRO_0862"/>
<reference evidence="1 2" key="1">
    <citation type="submission" date="2018-03" db="EMBL/GenBank/DDBJ databases">
        <title>Phenotypic and genomic properties of Cyclonatronum proteinivorum gen. nov., sp. nov., a haloalkaliphilic bacteroidete from soda lakes possessing Na+-translocating rhodopsin.</title>
        <authorList>
            <person name="Toshchakov S.V."/>
            <person name="Korzhenkov A."/>
            <person name="Samarov N.I."/>
            <person name="Kublanov I.V."/>
            <person name="Muntyan M.S."/>
            <person name="Sorokin D.Y."/>
        </authorList>
    </citation>
    <scope>NUCLEOTIDE SEQUENCE [LARGE SCALE GENOMIC DNA]</scope>
    <source>
        <strain evidence="1 2">Omega</strain>
    </source>
</reference>
<organism evidence="1 2">
    <name type="scientific">Cyclonatronum proteinivorum</name>
    <dbReference type="NCBI Taxonomy" id="1457365"/>
    <lineage>
        <taxon>Bacteria</taxon>
        <taxon>Pseudomonadati</taxon>
        <taxon>Balneolota</taxon>
        <taxon>Balneolia</taxon>
        <taxon>Balneolales</taxon>
        <taxon>Cyclonatronaceae</taxon>
        <taxon>Cyclonatronum</taxon>
    </lineage>
</organism>
<dbReference type="AlphaFoldDB" id="A0A345UI37"/>
<sequence>MSALRFQLTIDTDTVLISQSPAGKKSRVSLTNLDQSSVEQLVRGIEDAGLTETILAQLATNSNSNAVNASSETETRLLNYTVYLGLSGEDSKSTPEQSEKTTEKISSILNDIPEIDGFTISRATGNYRGDTEDVWLIHLAVEHPDISRKCARAIKKSFGQRAVGLTLNGLYARLQDL</sequence>
<gene>
    <name evidence="1" type="ORF">CYPRO_0862</name>
</gene>
<proteinExistence type="predicted"/>
<protein>
    <submittedName>
        <fullName evidence="1">Uncharacterized protein</fullName>
    </submittedName>
</protein>
<dbReference type="EMBL" id="CP027806">
    <property type="protein sequence ID" value="AXJ00139.1"/>
    <property type="molecule type" value="Genomic_DNA"/>
</dbReference>
<dbReference type="Proteomes" id="UP000254808">
    <property type="component" value="Chromosome"/>
</dbReference>